<dbReference type="InterPro" id="IPR030184">
    <property type="entry name" value="WAT1-related"/>
</dbReference>
<proteinExistence type="inferred from homology"/>
<dbReference type="Pfam" id="PF00892">
    <property type="entry name" value="EamA"/>
    <property type="match status" value="1"/>
</dbReference>
<comment type="caution">
    <text evidence="8">The sequence shown here is derived from an EMBL/GenBank/DDBJ whole genome shotgun (WGS) entry which is preliminary data.</text>
</comment>
<dbReference type="Proteomes" id="UP001159364">
    <property type="component" value="Linkage Group LG07"/>
</dbReference>
<feature type="transmembrane region" description="Helical" evidence="6">
    <location>
        <begin position="273"/>
        <end position="292"/>
    </location>
</feature>
<name>A0AAV8SXX1_9ROSI</name>
<dbReference type="SUPFAM" id="SSF103481">
    <property type="entry name" value="Multidrug resistance efflux transporter EmrE"/>
    <property type="match status" value="1"/>
</dbReference>
<feature type="transmembrane region" description="Helical" evidence="6">
    <location>
        <begin position="209"/>
        <end position="230"/>
    </location>
</feature>
<gene>
    <name evidence="8" type="ORF">K2173_003212</name>
</gene>
<feature type="domain" description="EamA" evidence="7">
    <location>
        <begin position="180"/>
        <end position="317"/>
    </location>
</feature>
<protein>
    <recommendedName>
        <fullName evidence="6">WAT1-related protein</fullName>
    </recommendedName>
</protein>
<evidence type="ECO:0000256" key="4">
    <source>
        <dbReference type="ARBA" id="ARBA00022989"/>
    </source>
</evidence>
<sequence>MTMGAKIALPFVGMIMAECAQVGLMILSKIAMSNGMSNFVFVFYSNALASLVLLPSSLLVHRSDRPPLTFPILCGFFLLGLVGCLAQVFGYAGINLSSPTLGTAMLNLVPGITFVIAVILRMEIVDWRSSSTLSKSVGTMVLISGAFVMTYYKGPPMLMIPSNLTAAHQLLSQQANWVIGGLFLAVDCVMTSTWVIIETLVLERYHAELIVVFFYCFFVTIQSAIISLVMEKDPTAWSLKPNIRLIAVLYSGVFGSAFQVGVATWCLRKTGPVFVSMFKPLGIVIATAVGVICLGDKMYLGRLVGAIVIILGFYLVMWGKTKEEKVGKHGEVISFGSSSETAPLLQSSSE</sequence>
<feature type="transmembrane region" description="Helical" evidence="6">
    <location>
        <begin position="298"/>
        <end position="318"/>
    </location>
</feature>
<evidence type="ECO:0000313" key="8">
    <source>
        <dbReference type="EMBL" id="KAJ8758974.1"/>
    </source>
</evidence>
<feature type="transmembrane region" description="Helical" evidence="6">
    <location>
        <begin position="242"/>
        <end position="266"/>
    </location>
</feature>
<keyword evidence="3 6" id="KW-0812">Transmembrane</keyword>
<dbReference type="GO" id="GO:0022857">
    <property type="term" value="F:transmembrane transporter activity"/>
    <property type="evidence" value="ECO:0007669"/>
    <property type="project" value="InterPro"/>
</dbReference>
<dbReference type="InterPro" id="IPR037185">
    <property type="entry name" value="EmrE-like"/>
</dbReference>
<reference evidence="8 9" key="1">
    <citation type="submission" date="2021-09" db="EMBL/GenBank/DDBJ databases">
        <title>Genomic insights and catalytic innovation underlie evolution of tropane alkaloids biosynthesis.</title>
        <authorList>
            <person name="Wang Y.-J."/>
            <person name="Tian T."/>
            <person name="Huang J.-P."/>
            <person name="Huang S.-X."/>
        </authorList>
    </citation>
    <scope>NUCLEOTIDE SEQUENCE [LARGE SCALE GENOMIC DNA]</scope>
    <source>
        <strain evidence="8">KIB-2018</strain>
        <tissue evidence="8">Leaf</tissue>
    </source>
</reference>
<evidence type="ECO:0000256" key="1">
    <source>
        <dbReference type="ARBA" id="ARBA00004141"/>
    </source>
</evidence>
<feature type="transmembrane region" description="Helical" evidence="6">
    <location>
        <begin position="132"/>
        <end position="152"/>
    </location>
</feature>
<organism evidence="8 9">
    <name type="scientific">Erythroxylum novogranatense</name>
    <dbReference type="NCBI Taxonomy" id="1862640"/>
    <lineage>
        <taxon>Eukaryota</taxon>
        <taxon>Viridiplantae</taxon>
        <taxon>Streptophyta</taxon>
        <taxon>Embryophyta</taxon>
        <taxon>Tracheophyta</taxon>
        <taxon>Spermatophyta</taxon>
        <taxon>Magnoliopsida</taxon>
        <taxon>eudicotyledons</taxon>
        <taxon>Gunneridae</taxon>
        <taxon>Pentapetalae</taxon>
        <taxon>rosids</taxon>
        <taxon>fabids</taxon>
        <taxon>Malpighiales</taxon>
        <taxon>Erythroxylaceae</taxon>
        <taxon>Erythroxylum</taxon>
    </lineage>
</organism>
<evidence type="ECO:0000256" key="5">
    <source>
        <dbReference type="ARBA" id="ARBA00023136"/>
    </source>
</evidence>
<dbReference type="AlphaFoldDB" id="A0AAV8SXX1"/>
<dbReference type="GO" id="GO:0016020">
    <property type="term" value="C:membrane"/>
    <property type="evidence" value="ECO:0007669"/>
    <property type="project" value="UniProtKB-SubCell"/>
</dbReference>
<evidence type="ECO:0000259" key="7">
    <source>
        <dbReference type="Pfam" id="PF00892"/>
    </source>
</evidence>
<feature type="transmembrane region" description="Helical" evidence="6">
    <location>
        <begin position="39"/>
        <end position="60"/>
    </location>
</feature>
<feature type="transmembrane region" description="Helical" evidence="6">
    <location>
        <begin position="72"/>
        <end position="94"/>
    </location>
</feature>
<evidence type="ECO:0000256" key="6">
    <source>
        <dbReference type="RuleBase" id="RU363077"/>
    </source>
</evidence>
<feature type="transmembrane region" description="Helical" evidence="6">
    <location>
        <begin position="177"/>
        <end position="197"/>
    </location>
</feature>
<keyword evidence="5 6" id="KW-0472">Membrane</keyword>
<comment type="subcellular location">
    <subcellularLocation>
        <location evidence="1 6">Membrane</location>
        <topology evidence="1 6">Multi-pass membrane protein</topology>
    </subcellularLocation>
</comment>
<feature type="transmembrane region" description="Helical" evidence="6">
    <location>
        <begin position="7"/>
        <end position="27"/>
    </location>
</feature>
<evidence type="ECO:0000313" key="9">
    <source>
        <dbReference type="Proteomes" id="UP001159364"/>
    </source>
</evidence>
<evidence type="ECO:0000256" key="2">
    <source>
        <dbReference type="ARBA" id="ARBA00007635"/>
    </source>
</evidence>
<feature type="transmembrane region" description="Helical" evidence="6">
    <location>
        <begin position="100"/>
        <end position="120"/>
    </location>
</feature>
<keyword evidence="4 6" id="KW-1133">Transmembrane helix</keyword>
<evidence type="ECO:0000256" key="3">
    <source>
        <dbReference type="ARBA" id="ARBA00022692"/>
    </source>
</evidence>
<comment type="similarity">
    <text evidence="2 6">Belongs to the drug/metabolite transporter (DMT) superfamily. Plant drug/metabolite exporter (P-DME) (TC 2.A.7.4) family.</text>
</comment>
<accession>A0AAV8SXX1</accession>
<dbReference type="PANTHER" id="PTHR31218">
    <property type="entry name" value="WAT1-RELATED PROTEIN"/>
    <property type="match status" value="1"/>
</dbReference>
<dbReference type="EMBL" id="JAIWQS010000007">
    <property type="protein sequence ID" value="KAJ8758974.1"/>
    <property type="molecule type" value="Genomic_DNA"/>
</dbReference>
<keyword evidence="9" id="KW-1185">Reference proteome</keyword>
<dbReference type="InterPro" id="IPR000620">
    <property type="entry name" value="EamA_dom"/>
</dbReference>